<dbReference type="EMBL" id="KE525418">
    <property type="protein sequence ID" value="KFB53304.1"/>
    <property type="molecule type" value="Genomic_DNA"/>
</dbReference>
<dbReference type="EnsemblMetazoa" id="ASIC021611-RA">
    <property type="protein sequence ID" value="ASIC021611-PA"/>
    <property type="gene ID" value="ASIC021611"/>
</dbReference>
<gene>
    <name evidence="3" type="ORF">ZHAS_00021611</name>
</gene>
<keyword evidence="1" id="KW-0175">Coiled coil</keyword>
<feature type="chain" id="PRO_5010760056" evidence="2">
    <location>
        <begin position="22"/>
        <end position="172"/>
    </location>
</feature>
<proteinExistence type="predicted"/>
<keyword evidence="5" id="KW-1185">Reference proteome</keyword>
<dbReference type="VEuPathDB" id="VectorBase:ASIS002100"/>
<keyword evidence="2" id="KW-0732">Signal</keyword>
<dbReference type="Proteomes" id="UP000030765">
    <property type="component" value="Unassembled WGS sequence"/>
</dbReference>
<name>A0A084WSW0_ANOSI</name>
<evidence type="ECO:0000313" key="3">
    <source>
        <dbReference type="EMBL" id="KFB53304.1"/>
    </source>
</evidence>
<evidence type="ECO:0000256" key="1">
    <source>
        <dbReference type="SAM" id="Coils"/>
    </source>
</evidence>
<reference evidence="4" key="2">
    <citation type="submission" date="2020-05" db="UniProtKB">
        <authorList>
            <consortium name="EnsemblMetazoa"/>
        </authorList>
    </citation>
    <scope>IDENTIFICATION</scope>
</reference>
<feature type="coiled-coil region" evidence="1">
    <location>
        <begin position="60"/>
        <end position="136"/>
    </location>
</feature>
<dbReference type="VEuPathDB" id="VectorBase:ASIC021611"/>
<sequence length="172" mass="20143">MSFKSGLLCVILYNLISLGWAAEVEATADMPTVMDAIIHTMIDFRKEILDNLQLSLEYHTEQLEEIKFYLENKMEEQEKRLKKEMQEAIDQQQNNGSISLQIQELKTQTIADLKELRESNKKVQEVINRKLDQQENSLFNQIQRVHSQSIAHAYQIQDLKYSSDSCYEKTKI</sequence>
<evidence type="ECO:0000313" key="4">
    <source>
        <dbReference type="EnsemblMetazoa" id="ASIC021611-PA"/>
    </source>
</evidence>
<evidence type="ECO:0000313" key="5">
    <source>
        <dbReference type="Proteomes" id="UP000030765"/>
    </source>
</evidence>
<organism evidence="3">
    <name type="scientific">Anopheles sinensis</name>
    <name type="common">Mosquito</name>
    <dbReference type="NCBI Taxonomy" id="74873"/>
    <lineage>
        <taxon>Eukaryota</taxon>
        <taxon>Metazoa</taxon>
        <taxon>Ecdysozoa</taxon>
        <taxon>Arthropoda</taxon>
        <taxon>Hexapoda</taxon>
        <taxon>Insecta</taxon>
        <taxon>Pterygota</taxon>
        <taxon>Neoptera</taxon>
        <taxon>Endopterygota</taxon>
        <taxon>Diptera</taxon>
        <taxon>Nematocera</taxon>
        <taxon>Culicoidea</taxon>
        <taxon>Culicidae</taxon>
        <taxon>Anophelinae</taxon>
        <taxon>Anopheles</taxon>
    </lineage>
</organism>
<feature type="signal peptide" evidence="2">
    <location>
        <begin position="1"/>
        <end position="21"/>
    </location>
</feature>
<evidence type="ECO:0000256" key="2">
    <source>
        <dbReference type="SAM" id="SignalP"/>
    </source>
</evidence>
<dbReference type="AlphaFoldDB" id="A0A084WSW0"/>
<reference evidence="3 5" key="1">
    <citation type="journal article" date="2014" name="BMC Genomics">
        <title>Genome sequence of Anopheles sinensis provides insight into genetics basis of mosquito competence for malaria parasites.</title>
        <authorList>
            <person name="Zhou D."/>
            <person name="Zhang D."/>
            <person name="Ding G."/>
            <person name="Shi L."/>
            <person name="Hou Q."/>
            <person name="Ye Y."/>
            <person name="Xu Y."/>
            <person name="Zhou H."/>
            <person name="Xiong C."/>
            <person name="Li S."/>
            <person name="Yu J."/>
            <person name="Hong S."/>
            <person name="Yu X."/>
            <person name="Zou P."/>
            <person name="Chen C."/>
            <person name="Chang X."/>
            <person name="Wang W."/>
            <person name="Lv Y."/>
            <person name="Sun Y."/>
            <person name="Ma L."/>
            <person name="Shen B."/>
            <person name="Zhu C."/>
        </authorList>
    </citation>
    <scope>NUCLEOTIDE SEQUENCE [LARGE SCALE GENOMIC DNA]</scope>
</reference>
<protein>
    <submittedName>
        <fullName evidence="3 4">Slender lobes, putative</fullName>
    </submittedName>
</protein>
<accession>A0A084WSW0</accession>
<dbReference type="EMBL" id="ATLV01026739">
    <property type="status" value="NOT_ANNOTATED_CDS"/>
    <property type="molecule type" value="Genomic_DNA"/>
</dbReference>